<dbReference type="STRING" id="383372.Rcas_3378"/>
<evidence type="ECO:0000313" key="2">
    <source>
        <dbReference type="Proteomes" id="UP000000263"/>
    </source>
</evidence>
<evidence type="ECO:0008006" key="3">
    <source>
        <dbReference type="Google" id="ProtNLM"/>
    </source>
</evidence>
<sequence>MRGIRLLTIVILALFTLAACGGGDISVPPPPNARPFESSGSPKIDQIIASWKNVAIEEMRKDAVKEESLVEEIFLVTDGSLEDVQNHYMALTQNGWWHLKRMPGLQGDVLLDGYEHGTTALVIGAIDASKFGGEGIVVYTLRGTK</sequence>
<dbReference type="KEGG" id="rca:Rcas_3378"/>
<dbReference type="PROSITE" id="PS51257">
    <property type="entry name" value="PROKAR_LIPOPROTEIN"/>
    <property type="match status" value="1"/>
</dbReference>
<reference evidence="1 2" key="1">
    <citation type="submission" date="2007-08" db="EMBL/GenBank/DDBJ databases">
        <title>Complete sequence of Roseiflexus castenholzii DSM 13941.</title>
        <authorList>
            <consortium name="US DOE Joint Genome Institute"/>
            <person name="Copeland A."/>
            <person name="Lucas S."/>
            <person name="Lapidus A."/>
            <person name="Barry K."/>
            <person name="Glavina del Rio T."/>
            <person name="Dalin E."/>
            <person name="Tice H."/>
            <person name="Pitluck S."/>
            <person name="Thompson L.S."/>
            <person name="Brettin T."/>
            <person name="Bruce D."/>
            <person name="Detter J.C."/>
            <person name="Han C."/>
            <person name="Tapia R."/>
            <person name="Schmutz J."/>
            <person name="Larimer F."/>
            <person name="Land M."/>
            <person name="Hauser L."/>
            <person name="Kyrpides N."/>
            <person name="Mikhailova N."/>
            <person name="Bryant D.A."/>
            <person name="Hanada S."/>
            <person name="Tsukatani Y."/>
            <person name="Richardson P."/>
        </authorList>
    </citation>
    <scope>NUCLEOTIDE SEQUENCE [LARGE SCALE GENOMIC DNA]</scope>
    <source>
        <strain evidence="2">DSM 13941 / HLO8</strain>
    </source>
</reference>
<dbReference type="EMBL" id="CP000804">
    <property type="protein sequence ID" value="ABU59428.1"/>
    <property type="molecule type" value="Genomic_DNA"/>
</dbReference>
<organism evidence="1 2">
    <name type="scientific">Roseiflexus castenholzii (strain DSM 13941 / HLO8)</name>
    <dbReference type="NCBI Taxonomy" id="383372"/>
    <lineage>
        <taxon>Bacteria</taxon>
        <taxon>Bacillati</taxon>
        <taxon>Chloroflexota</taxon>
        <taxon>Chloroflexia</taxon>
        <taxon>Chloroflexales</taxon>
        <taxon>Roseiflexineae</taxon>
        <taxon>Roseiflexaceae</taxon>
        <taxon>Roseiflexus</taxon>
    </lineage>
</organism>
<accession>A7NPD2</accession>
<proteinExistence type="predicted"/>
<keyword evidence="2" id="KW-1185">Reference proteome</keyword>
<evidence type="ECO:0000313" key="1">
    <source>
        <dbReference type="EMBL" id="ABU59428.1"/>
    </source>
</evidence>
<dbReference type="AlphaFoldDB" id="A7NPD2"/>
<gene>
    <name evidence="1" type="ordered locus">Rcas_3378</name>
</gene>
<dbReference type="Proteomes" id="UP000000263">
    <property type="component" value="Chromosome"/>
</dbReference>
<name>A7NPD2_ROSCS</name>
<dbReference type="OrthoDB" id="9829737at2"/>
<dbReference type="HOGENOM" id="CLU_1785431_0_0_0"/>
<protein>
    <recommendedName>
        <fullName evidence="3">Lipoprotein</fullName>
    </recommendedName>
</protein>